<feature type="domain" description="Glycosyl hydrolase family 31 C-terminal" evidence="7">
    <location>
        <begin position="597"/>
        <end position="640"/>
    </location>
</feature>
<keyword evidence="2 8" id="KW-0378">Hydrolase</keyword>
<feature type="domain" description="DUF5110" evidence="6">
    <location>
        <begin position="734"/>
        <end position="802"/>
    </location>
</feature>
<feature type="signal peptide" evidence="3">
    <location>
        <begin position="1"/>
        <end position="22"/>
    </location>
</feature>
<dbReference type="InterPro" id="IPR013780">
    <property type="entry name" value="Glyco_hydro_b"/>
</dbReference>
<dbReference type="Gene3D" id="2.60.40.1180">
    <property type="entry name" value="Golgi alpha-mannosidase II"/>
    <property type="match status" value="2"/>
</dbReference>
<dbReference type="SUPFAM" id="SSF51445">
    <property type="entry name" value="(Trans)glycosidases"/>
    <property type="match status" value="1"/>
</dbReference>
<evidence type="ECO:0000256" key="2">
    <source>
        <dbReference type="RuleBase" id="RU361185"/>
    </source>
</evidence>
<dbReference type="Pfam" id="PF21365">
    <property type="entry name" value="Glyco_hydro_31_3rd"/>
    <property type="match status" value="2"/>
</dbReference>
<organism evidence="8 9">
    <name type="scientific">Candidatus Prevotella avicola</name>
    <dbReference type="NCBI Taxonomy" id="2838738"/>
    <lineage>
        <taxon>Bacteria</taxon>
        <taxon>Pseudomonadati</taxon>
        <taxon>Bacteroidota</taxon>
        <taxon>Bacteroidia</taxon>
        <taxon>Bacteroidales</taxon>
        <taxon>Prevotellaceae</taxon>
        <taxon>Prevotella</taxon>
    </lineage>
</organism>
<evidence type="ECO:0000256" key="3">
    <source>
        <dbReference type="SAM" id="SignalP"/>
    </source>
</evidence>
<dbReference type="Gene3D" id="2.60.40.1760">
    <property type="entry name" value="glycosyl hydrolase (family 31)"/>
    <property type="match status" value="1"/>
</dbReference>
<dbReference type="Pfam" id="PF01055">
    <property type="entry name" value="Glyco_hydro_31_2nd"/>
    <property type="match status" value="1"/>
</dbReference>
<dbReference type="GO" id="GO:0030246">
    <property type="term" value="F:carbohydrate binding"/>
    <property type="evidence" value="ECO:0007669"/>
    <property type="project" value="InterPro"/>
</dbReference>
<dbReference type="InterPro" id="IPR048395">
    <property type="entry name" value="Glyco_hydro_31_C"/>
</dbReference>
<dbReference type="SUPFAM" id="SSF51011">
    <property type="entry name" value="Glycosyl hydrolase domain"/>
    <property type="match status" value="1"/>
</dbReference>
<evidence type="ECO:0000259" key="5">
    <source>
        <dbReference type="Pfam" id="PF13802"/>
    </source>
</evidence>
<evidence type="ECO:0000259" key="7">
    <source>
        <dbReference type="Pfam" id="PF21365"/>
    </source>
</evidence>
<dbReference type="CDD" id="cd14752">
    <property type="entry name" value="GH31_N"/>
    <property type="match status" value="1"/>
</dbReference>
<gene>
    <name evidence="8" type="ORF">H9966_02305</name>
</gene>
<dbReference type="GO" id="GO:0005975">
    <property type="term" value="P:carbohydrate metabolic process"/>
    <property type="evidence" value="ECO:0007669"/>
    <property type="project" value="InterPro"/>
</dbReference>
<feature type="domain" description="Glycoside hydrolase family 31 TIM barrel" evidence="4">
    <location>
        <begin position="244"/>
        <end position="588"/>
    </location>
</feature>
<evidence type="ECO:0000313" key="8">
    <source>
        <dbReference type="EMBL" id="HIZ68706.1"/>
    </source>
</evidence>
<name>A0A9D2JVD5_9BACT</name>
<keyword evidence="2" id="KW-0326">Glycosidase</keyword>
<dbReference type="InterPro" id="IPR000322">
    <property type="entry name" value="Glyco_hydro_31_TIM"/>
</dbReference>
<dbReference type="AlphaFoldDB" id="A0A9D2JVD5"/>
<accession>A0A9D2JVD5</accession>
<reference evidence="8" key="1">
    <citation type="journal article" date="2021" name="PeerJ">
        <title>Extensive microbial diversity within the chicken gut microbiome revealed by metagenomics and culture.</title>
        <authorList>
            <person name="Gilroy R."/>
            <person name="Ravi A."/>
            <person name="Getino M."/>
            <person name="Pursley I."/>
            <person name="Horton D.L."/>
            <person name="Alikhan N.F."/>
            <person name="Baker D."/>
            <person name="Gharbi K."/>
            <person name="Hall N."/>
            <person name="Watson M."/>
            <person name="Adriaenssens E.M."/>
            <person name="Foster-Nyarko E."/>
            <person name="Jarju S."/>
            <person name="Secka A."/>
            <person name="Antonio M."/>
            <person name="Oren A."/>
            <person name="Chaudhuri R.R."/>
            <person name="La Ragione R."/>
            <person name="Hildebrand F."/>
            <person name="Pallen M.J."/>
        </authorList>
    </citation>
    <scope>NUCLEOTIDE SEQUENCE</scope>
    <source>
        <strain evidence="8">ChiHecec3B27-8219</strain>
    </source>
</reference>
<dbReference type="CDD" id="cd06591">
    <property type="entry name" value="GH31_xylosidase_XylS"/>
    <property type="match status" value="1"/>
</dbReference>
<dbReference type="GO" id="GO:0004553">
    <property type="term" value="F:hydrolase activity, hydrolyzing O-glycosyl compounds"/>
    <property type="evidence" value="ECO:0007669"/>
    <property type="project" value="InterPro"/>
</dbReference>
<dbReference type="EMBL" id="DXBE01000021">
    <property type="protein sequence ID" value="HIZ68706.1"/>
    <property type="molecule type" value="Genomic_DNA"/>
</dbReference>
<dbReference type="Pfam" id="PF13802">
    <property type="entry name" value="Gal_mutarotas_2"/>
    <property type="match status" value="1"/>
</dbReference>
<keyword evidence="3" id="KW-0732">Signal</keyword>
<dbReference type="SUPFAM" id="SSF74650">
    <property type="entry name" value="Galactose mutarotase-like"/>
    <property type="match status" value="1"/>
</dbReference>
<dbReference type="InterPro" id="IPR011013">
    <property type="entry name" value="Gal_mutarotase_sf_dom"/>
</dbReference>
<feature type="domain" description="Glycoside hydrolase family 31 N-terminal" evidence="5">
    <location>
        <begin position="41"/>
        <end position="202"/>
    </location>
</feature>
<evidence type="ECO:0000259" key="4">
    <source>
        <dbReference type="Pfam" id="PF01055"/>
    </source>
</evidence>
<sequence length="823" mass="93029">MYKQKFLLTLSALCLSAMAALAQTVTRTDQGVTLTADDQKVEVTFLNNDIVRVVKYPTQYSTNPGKPSMAVVMKPQKTSVSLKAEANQVTLSSKTLRVNVDKATGEVSFLAKDGKQLLTETGKANFTQITERADKGNYKSSQSFKLEADEAIYGLGNLENGKLSQRDVDRTLLPGNVEDGIPYILSVKGYGVYWDNYSPVRFTDNQQGTTFESTVGNSVDYYFMRGNNADGVVAQMRELTGQVPMFPLWTYGFWQSRERYKSQAELLEVVTKYRELGVPIDGIIQDWQYWGNNYLWNAMEFMNADFPNAKGMVEQVHKMNAHIIPSIWSSFGPMTKPYRELDAKGLLFNFSTWPQSGIGEQWPPRMDYPSGVRVYNTYSAEARDIYWNNLKRLYDLGMDGWWMDSTEPDHFDGTEADMDTPTGMGTFRSVRNAYPLLTVGGVYDHQRAIDSTKRVFILTRSGYAGQQRYGCNVWSGDVTSSWDALRNQVNAGLNFTLTGNPNFNSDIGGFFCSAYNNSWGDGSAPHNPAFQELYTRWMQFAIFTPMMRSHGADAPREVYQFGKAGEPIYDAQLAAIKMRYSLLPYIYSTSWQVTSQGYSFMRALMMDFPADKQVWNNRDAFMFGQSLLVAPVLKAQYTPESQRKMTAEEGWNKSEGDKTVANLGNVDFSQPKTTQVYLPQGADWYDFNSNKHYQGGQTITLESRINLVPVFARAGAIIPMGPDVQYATEKKWDNLELRVYAGADGSFTLYEDEGDNYNYEKGVYSTISLKWDDKARRLTIAKRQGSYPGMLTRRAFRVTLVDQQGKTVTKTVNYTGKNVSVKF</sequence>
<evidence type="ECO:0000256" key="1">
    <source>
        <dbReference type="ARBA" id="ARBA00007806"/>
    </source>
</evidence>
<dbReference type="PANTHER" id="PTHR43863">
    <property type="entry name" value="HYDROLASE, PUTATIVE (AFU_ORTHOLOGUE AFUA_1G03140)-RELATED"/>
    <property type="match status" value="1"/>
</dbReference>
<proteinExistence type="inferred from homology"/>
<dbReference type="InterPro" id="IPR033403">
    <property type="entry name" value="DUF5110"/>
</dbReference>
<feature type="chain" id="PRO_5038669497" evidence="3">
    <location>
        <begin position="23"/>
        <end position="823"/>
    </location>
</feature>
<protein>
    <submittedName>
        <fullName evidence="8">Glycoside hydrolase family 31 protein</fullName>
    </submittedName>
</protein>
<dbReference type="Gene3D" id="3.20.20.80">
    <property type="entry name" value="Glycosidases"/>
    <property type="match status" value="1"/>
</dbReference>
<dbReference type="InterPro" id="IPR017853">
    <property type="entry name" value="GH"/>
</dbReference>
<dbReference type="Proteomes" id="UP000824055">
    <property type="component" value="Unassembled WGS sequence"/>
</dbReference>
<comment type="caution">
    <text evidence="8">The sequence shown here is derived from an EMBL/GenBank/DDBJ whole genome shotgun (WGS) entry which is preliminary data.</text>
</comment>
<reference evidence="8" key="2">
    <citation type="submission" date="2021-04" db="EMBL/GenBank/DDBJ databases">
        <authorList>
            <person name="Gilroy R."/>
        </authorList>
    </citation>
    <scope>NUCLEOTIDE SEQUENCE</scope>
    <source>
        <strain evidence="8">ChiHecec3B27-8219</strain>
    </source>
</reference>
<dbReference type="Pfam" id="PF17137">
    <property type="entry name" value="DUF5110"/>
    <property type="match status" value="1"/>
</dbReference>
<evidence type="ECO:0000259" key="6">
    <source>
        <dbReference type="Pfam" id="PF17137"/>
    </source>
</evidence>
<dbReference type="InterPro" id="IPR051816">
    <property type="entry name" value="Glycosyl_Hydrolase_31"/>
</dbReference>
<dbReference type="InterPro" id="IPR025887">
    <property type="entry name" value="Glyco_hydro_31_N_dom"/>
</dbReference>
<dbReference type="PANTHER" id="PTHR43863:SF2">
    <property type="entry name" value="MALTASE-GLUCOAMYLASE"/>
    <property type="match status" value="1"/>
</dbReference>
<evidence type="ECO:0000313" key="9">
    <source>
        <dbReference type="Proteomes" id="UP000824055"/>
    </source>
</evidence>
<comment type="similarity">
    <text evidence="1 2">Belongs to the glycosyl hydrolase 31 family.</text>
</comment>
<feature type="domain" description="Glycosyl hydrolase family 31 C-terminal" evidence="7">
    <location>
        <begin position="672"/>
        <end position="718"/>
    </location>
</feature>